<accession>A0A1G7V8U4</accession>
<evidence type="ECO:0000256" key="1">
    <source>
        <dbReference type="SAM" id="Phobius"/>
    </source>
</evidence>
<keyword evidence="1" id="KW-1133">Transmembrane helix</keyword>
<evidence type="ECO:0000313" key="3">
    <source>
        <dbReference type="Proteomes" id="UP000198748"/>
    </source>
</evidence>
<dbReference type="EMBL" id="FNAN01000020">
    <property type="protein sequence ID" value="SDG56147.1"/>
    <property type="molecule type" value="Genomic_DNA"/>
</dbReference>
<proteinExistence type="predicted"/>
<reference evidence="3" key="1">
    <citation type="submission" date="2016-10" db="EMBL/GenBank/DDBJ databases">
        <authorList>
            <person name="Varghese N."/>
            <person name="Submissions S."/>
        </authorList>
    </citation>
    <scope>NUCLEOTIDE SEQUENCE [LARGE SCALE GENOMIC DNA]</scope>
    <source>
        <strain evidence="3">DSM 25329</strain>
    </source>
</reference>
<keyword evidence="3" id="KW-1185">Reference proteome</keyword>
<feature type="transmembrane region" description="Helical" evidence="1">
    <location>
        <begin position="67"/>
        <end position="87"/>
    </location>
</feature>
<evidence type="ECO:0000313" key="2">
    <source>
        <dbReference type="EMBL" id="SDG56147.1"/>
    </source>
</evidence>
<keyword evidence="1" id="KW-0472">Membrane</keyword>
<dbReference type="Proteomes" id="UP000198748">
    <property type="component" value="Unassembled WGS sequence"/>
</dbReference>
<dbReference type="AlphaFoldDB" id="A0A1G7V8U4"/>
<protein>
    <submittedName>
        <fullName evidence="2">Uncharacterized protein</fullName>
    </submittedName>
</protein>
<gene>
    <name evidence="2" type="ORF">SAMN04487996_1201</name>
</gene>
<name>A0A1G7V8U4_9BACT</name>
<organism evidence="2 3">
    <name type="scientific">Dyadobacter soli</name>
    <dbReference type="NCBI Taxonomy" id="659014"/>
    <lineage>
        <taxon>Bacteria</taxon>
        <taxon>Pseudomonadati</taxon>
        <taxon>Bacteroidota</taxon>
        <taxon>Cytophagia</taxon>
        <taxon>Cytophagales</taxon>
        <taxon>Spirosomataceae</taxon>
        <taxon>Dyadobacter</taxon>
    </lineage>
</organism>
<sequence length="88" mass="9973">MKLKMLLGNNRACVNGFGEDLSKSEFNPEFDIYFSPYCDLVRKLLNVLRSQSTHLANRFEANVLENMLIGLQAMFVIAICLVAIDLCK</sequence>
<keyword evidence="1" id="KW-0812">Transmembrane</keyword>